<sequence length="1521" mass="171817">MSSINDDKNNNNSALIQCKICASANDCPPADAARLFSADDLLKHIHVHLNYRPHQCKNCNFAATSPLELFDHSQKAEHFDLSFFNARNVFIEEMAQFALDECMKQQHPHIKGTGDNVPPTDDNERAKLIVDDSAVTATPPRERMTPLLDASACKLELEEQIEPTDMDISDGEQLHVDQDAGSVGVGQQNLSPFQKAFQDCVRGVSKVLASFPANALIVPVPAHVDHPANAAGTSGTKIPKTECDEPAAQQQDAVVGVGSDPKRMILSTDRCAECSGIFPDIPAVRLHHTNKAPPPAMINGRELPTEGLSRCLAFGPQRHVPGGDFVMGMNGVHMFSPLYHLDFWSSPARHLKLSLYKCPFCSKEFPYVIYGIGHCKQHIRSNHPGMPMPSDEEFPLPNLSEKMKKIRARAVSSLENLDCANMRCPMMLIICCSLLHQFVVGQNEDAKPVRLTGKHLKMSQSIEYRAPDQCMPYMQNPNEAKTFGLSFRFHHDGGRCDDGLLICYPGTLDTVTAGNWPNMVTVGQFRVGNAQNPGNFASRNCTEKWKNDGMNNGSSSAVWHGLYVYTKPVGNDSRNTIMQMSISPKEYNFGPNDHFTVHFGNRDDIFTYATPDFDDSVADETLRITFLQKARKGAFLKDFVGLWMLGLDILPFSNLYQIELHIYRSCNCLMEAWFTKPIDSEEPHDQDVSAGSHECHQFTNKTYPIKHAPPKDHEDLKIRIMALTDVDLEGIVVKLGDSKKNTIMEFEVGTNKSLNVSFPGKEPYFLNSVLLQNGSYEMKLRIEVHAFNYEILLNDTRLGNRLFWPPNWWDGLRRNKIKQIELNGQMLLLKAPTVEVVVPNSTWATNVYTKFYQIICRGTEFTFRVQLIGTENFNISLLHDRPEFHNKIGSTVLEIDVKPSNSNNSLNFNSLLYGIASNMSRKDYTFKPDNVYEFKIVINDNKYEFHVNGKRAYVHKEQITPAWAINFVRVEGNVNRMEEPSMKAGQCEKGRTQNISKTLSSLLNYGDVVKIDGHVKHGAKQFKILLLHEAAEFNGNMGDVPLKLVFDFMDATINCTHWLYGNSLSVLFLFCSDLENRREQNTWPVLFLFLFCSCSVPVLFLFCSCSVPVLFLFCSCSVPVLFLFCSCSVPVLFLFCSCSVPVLLFLFCSCSVVPVLFLFCSYFCSCSVPVLFLFCSCSVLFLFCSCSVPVLFLFCSCSVPVLLFLFCSCSVPVLFLIEQEQNRPSWNRKTLEKNYNRWANGINASFTELKLYEGQHLKLEILMADDGFYGSIHGTRFNKFCNYYMAYFVKTKSIMPIPPFAIDHIRVEGDLEVDPDHILVEPQTLAINDTNGANISWTKRIRYKQINRTDDLLQLNESIIVVLELDRVVPQEVCVFFYSEALAYHDLVGKTVLKVLLNNKTLIFSRHYPRYWNNTLNMTIAEDSKTFKKANMLTANAKLNFTITVKEISKFELLLNGNGTDDNQKDKLVYKQTVEWPLPVWATHYITANYTAGVSIKSLEVFCVPEKRCTTKNGTMLGGKN</sequence>
<feature type="transmembrane region" description="Helical" evidence="2">
    <location>
        <begin position="1141"/>
        <end position="1163"/>
    </location>
</feature>
<dbReference type="GO" id="GO:0030246">
    <property type="term" value="F:carbohydrate binding"/>
    <property type="evidence" value="ECO:0007669"/>
    <property type="project" value="UniProtKB-KW"/>
</dbReference>
<keyword evidence="1" id="KW-0430">Lectin</keyword>
<dbReference type="SMART" id="SM00355">
    <property type="entry name" value="ZnF_C2H2"/>
    <property type="match status" value="3"/>
</dbReference>
<dbReference type="InterPro" id="IPR013087">
    <property type="entry name" value="Znf_C2H2_type"/>
</dbReference>
<evidence type="ECO:0000256" key="1">
    <source>
        <dbReference type="ARBA" id="ARBA00022734"/>
    </source>
</evidence>
<evidence type="ECO:0000313" key="5">
    <source>
        <dbReference type="WBParaSite" id="Gr19_v10_g10223.t5"/>
    </source>
</evidence>
<dbReference type="Pfam" id="PF00337">
    <property type="entry name" value="Gal-bind_lectin"/>
    <property type="match status" value="1"/>
</dbReference>
<keyword evidence="2" id="KW-0812">Transmembrane</keyword>
<name>A0A914GS00_GLORO</name>
<evidence type="ECO:0000313" key="4">
    <source>
        <dbReference type="Proteomes" id="UP000887572"/>
    </source>
</evidence>
<keyword evidence="2" id="KW-1133">Transmembrane helix</keyword>
<proteinExistence type="predicted"/>
<evidence type="ECO:0000256" key="2">
    <source>
        <dbReference type="SAM" id="Phobius"/>
    </source>
</evidence>
<dbReference type="InterPro" id="IPR001079">
    <property type="entry name" value="Galectin_CRD"/>
</dbReference>
<feature type="transmembrane region" description="Helical" evidence="2">
    <location>
        <begin position="1170"/>
        <end position="1193"/>
    </location>
</feature>
<dbReference type="Gene3D" id="2.60.120.200">
    <property type="match status" value="2"/>
</dbReference>
<dbReference type="Proteomes" id="UP000887572">
    <property type="component" value="Unplaced"/>
</dbReference>
<dbReference type="WBParaSite" id="Gr19_v10_g10223.t5">
    <property type="protein sequence ID" value="Gr19_v10_g10223.t5"/>
    <property type="gene ID" value="Gr19_v10_g10223"/>
</dbReference>
<feature type="transmembrane region" description="Helical" evidence="2">
    <location>
        <begin position="1199"/>
        <end position="1217"/>
    </location>
</feature>
<keyword evidence="4" id="KW-1185">Reference proteome</keyword>
<keyword evidence="2" id="KW-0472">Membrane</keyword>
<feature type="transmembrane region" description="Helical" evidence="2">
    <location>
        <begin position="1083"/>
        <end position="1102"/>
    </location>
</feature>
<evidence type="ECO:0000259" key="3">
    <source>
        <dbReference type="PROSITE" id="PS51304"/>
    </source>
</evidence>
<reference evidence="5" key="1">
    <citation type="submission" date="2022-11" db="UniProtKB">
        <authorList>
            <consortium name="WormBaseParasite"/>
        </authorList>
    </citation>
    <scope>IDENTIFICATION</scope>
</reference>
<feature type="domain" description="Galectin" evidence="3">
    <location>
        <begin position="847"/>
        <end position="983"/>
    </location>
</feature>
<accession>A0A914GS00</accession>
<feature type="transmembrane region" description="Helical" evidence="2">
    <location>
        <begin position="1109"/>
        <end position="1135"/>
    </location>
</feature>
<dbReference type="PROSITE" id="PS51304">
    <property type="entry name" value="GALECTIN"/>
    <property type="match status" value="1"/>
</dbReference>
<protein>
    <submittedName>
        <fullName evidence="5">Galectin domain-containing protein</fullName>
    </submittedName>
</protein>
<organism evidence="4 5">
    <name type="scientific">Globodera rostochiensis</name>
    <name type="common">Golden nematode worm</name>
    <name type="synonym">Heterodera rostochiensis</name>
    <dbReference type="NCBI Taxonomy" id="31243"/>
    <lineage>
        <taxon>Eukaryota</taxon>
        <taxon>Metazoa</taxon>
        <taxon>Ecdysozoa</taxon>
        <taxon>Nematoda</taxon>
        <taxon>Chromadorea</taxon>
        <taxon>Rhabditida</taxon>
        <taxon>Tylenchina</taxon>
        <taxon>Tylenchomorpha</taxon>
        <taxon>Tylenchoidea</taxon>
        <taxon>Heteroderidae</taxon>
        <taxon>Heteroderinae</taxon>
        <taxon>Globodera</taxon>
    </lineage>
</organism>
<dbReference type="PROSITE" id="PS00028">
    <property type="entry name" value="ZINC_FINGER_C2H2_1"/>
    <property type="match status" value="1"/>
</dbReference>